<dbReference type="PANTHER" id="PTHR13343:SF24">
    <property type="entry name" value="OS07G0573800 PROTEIN"/>
    <property type="match status" value="1"/>
</dbReference>
<sequence>MFRPGSPLPGAGSARGAGGTEEDHGTAGGAEGAGRSQPRPEEESDVRRPGAAERLRTLVESNASAALVIPGVEPHDPSPGQGAPETRAVTRGGDVVLLVPADSPAARAAAHARGDDLVAVMEITDVAPVAVPHRIRGRARLAGWLTPVAGRDRAACARLLTERHPAGPFPGPSWTLLRLEVGEGWVDDLWGEGPVEPDEFAAAPPDPLARHEAGLLQHLAAAHGDLVHGLCSLLGERERACGAWERVVPVALDRFGLRVRFCADGRSFDARFDFPRPVRDVAGLRRAVHALFDAASAG</sequence>
<dbReference type="InterPro" id="IPR012349">
    <property type="entry name" value="Split_barrel_FMN-bd"/>
</dbReference>
<keyword evidence="4" id="KW-1185">Reference proteome</keyword>
<proteinExistence type="predicted"/>
<gene>
    <name evidence="3" type="ORF">ACFSJS_17470</name>
</gene>
<evidence type="ECO:0000313" key="3">
    <source>
        <dbReference type="EMBL" id="MFD1831436.1"/>
    </source>
</evidence>
<comment type="caution">
    <text evidence="3">The sequence shown here is derived from an EMBL/GenBank/DDBJ whole genome shotgun (WGS) entry which is preliminary data.</text>
</comment>
<evidence type="ECO:0000259" key="2">
    <source>
        <dbReference type="Pfam" id="PF10615"/>
    </source>
</evidence>
<evidence type="ECO:0000313" key="4">
    <source>
        <dbReference type="Proteomes" id="UP001597365"/>
    </source>
</evidence>
<protein>
    <submittedName>
        <fullName evidence="3">DUF2470 domain-containing protein</fullName>
    </submittedName>
</protein>
<feature type="compositionally biased region" description="Basic and acidic residues" evidence="1">
    <location>
        <begin position="38"/>
        <end position="52"/>
    </location>
</feature>
<dbReference type="Gene3D" id="3.20.180.10">
    <property type="entry name" value="PNP-oxidase-like"/>
    <property type="match status" value="1"/>
</dbReference>
<dbReference type="Proteomes" id="UP001597365">
    <property type="component" value="Unassembled WGS sequence"/>
</dbReference>
<dbReference type="RefSeq" id="WP_380901362.1">
    <property type="nucleotide sequence ID" value="NZ_JBHUFU010000010.1"/>
</dbReference>
<dbReference type="Gene3D" id="2.30.110.10">
    <property type="entry name" value="Electron Transport, Fmn-binding Protein, Chain A"/>
    <property type="match status" value="1"/>
</dbReference>
<dbReference type="SUPFAM" id="SSF50475">
    <property type="entry name" value="FMN-binding split barrel"/>
    <property type="match status" value="1"/>
</dbReference>
<dbReference type="EMBL" id="JBHUFU010000010">
    <property type="protein sequence ID" value="MFD1831436.1"/>
    <property type="molecule type" value="Genomic_DNA"/>
</dbReference>
<feature type="domain" description="DUF2470" evidence="2">
    <location>
        <begin position="213"/>
        <end position="290"/>
    </location>
</feature>
<evidence type="ECO:0000256" key="1">
    <source>
        <dbReference type="SAM" id="MobiDB-lite"/>
    </source>
</evidence>
<dbReference type="InterPro" id="IPR037119">
    <property type="entry name" value="Haem_oxidase_HugZ-like_sf"/>
</dbReference>
<dbReference type="InterPro" id="IPR019595">
    <property type="entry name" value="DUF2470"/>
</dbReference>
<dbReference type="Pfam" id="PF10615">
    <property type="entry name" value="DUF2470"/>
    <property type="match status" value="1"/>
</dbReference>
<dbReference type="PANTHER" id="PTHR13343">
    <property type="entry name" value="CREG1 PROTEIN"/>
    <property type="match status" value="1"/>
</dbReference>
<feature type="region of interest" description="Disordered" evidence="1">
    <location>
        <begin position="1"/>
        <end position="52"/>
    </location>
</feature>
<name>A0ABW4PQ36_9ACTN</name>
<accession>A0ABW4PQ36</accession>
<organism evidence="3 4">
    <name type="scientific">Streptomyces desertarenae</name>
    <dbReference type="NCBI Taxonomy" id="2666184"/>
    <lineage>
        <taxon>Bacteria</taxon>
        <taxon>Bacillati</taxon>
        <taxon>Actinomycetota</taxon>
        <taxon>Actinomycetes</taxon>
        <taxon>Kitasatosporales</taxon>
        <taxon>Streptomycetaceae</taxon>
        <taxon>Streptomyces</taxon>
    </lineage>
</organism>
<reference evidence="4" key="1">
    <citation type="journal article" date="2019" name="Int. J. Syst. Evol. Microbiol.">
        <title>The Global Catalogue of Microorganisms (GCM) 10K type strain sequencing project: providing services to taxonomists for standard genome sequencing and annotation.</title>
        <authorList>
            <consortium name="The Broad Institute Genomics Platform"/>
            <consortium name="The Broad Institute Genome Sequencing Center for Infectious Disease"/>
            <person name="Wu L."/>
            <person name="Ma J."/>
        </authorList>
    </citation>
    <scope>NUCLEOTIDE SEQUENCE [LARGE SCALE GENOMIC DNA]</scope>
    <source>
        <strain evidence="4">CGMCC 4.7455</strain>
    </source>
</reference>